<comment type="catalytic activity">
    <reaction evidence="1">
        <text>Hydrolysis of terminal, non-reducing beta-D-glucosyl residues with release of beta-D-glucose.</text>
        <dbReference type="EC" id="3.2.1.21"/>
    </reaction>
</comment>
<dbReference type="PANTHER" id="PTHR30620">
    <property type="entry name" value="PERIPLASMIC BETA-GLUCOSIDASE-RELATED"/>
    <property type="match status" value="1"/>
</dbReference>
<protein>
    <recommendedName>
        <fullName evidence="3">beta-glucosidase</fullName>
        <ecNumber evidence="3">3.2.1.21</ecNumber>
    </recommendedName>
</protein>
<evidence type="ECO:0000256" key="6">
    <source>
        <dbReference type="ARBA" id="ARBA00023295"/>
    </source>
</evidence>
<feature type="domain" description="Glycoside hydrolase family 3 N-terminal" evidence="7">
    <location>
        <begin position="4"/>
        <end position="50"/>
    </location>
</feature>
<gene>
    <name evidence="8" type="ORF">CUN48_13255</name>
</gene>
<comment type="caution">
    <text evidence="8">The sequence shown here is derived from an EMBL/GenBank/DDBJ whole genome shotgun (WGS) entry which is preliminary data.</text>
</comment>
<keyword evidence="4" id="KW-0732">Signal</keyword>
<name>A0A2M8Q9Q3_9CHLR</name>
<dbReference type="GO" id="GO:0008422">
    <property type="term" value="F:beta-glucosidase activity"/>
    <property type="evidence" value="ECO:0007669"/>
    <property type="project" value="UniProtKB-EC"/>
</dbReference>
<evidence type="ECO:0000313" key="8">
    <source>
        <dbReference type="EMBL" id="PJF46543.1"/>
    </source>
</evidence>
<organism evidence="8 9">
    <name type="scientific">Candidatus Thermofonsia Clade 3 bacterium</name>
    <dbReference type="NCBI Taxonomy" id="2364212"/>
    <lineage>
        <taxon>Bacteria</taxon>
        <taxon>Bacillati</taxon>
        <taxon>Chloroflexota</taxon>
        <taxon>Candidatus Thermofontia</taxon>
        <taxon>Candidatus Thermofonsia Clade 3</taxon>
    </lineage>
</organism>
<dbReference type="SUPFAM" id="SSF51445">
    <property type="entry name" value="(Trans)glycosidases"/>
    <property type="match status" value="1"/>
</dbReference>
<dbReference type="Pfam" id="PF00933">
    <property type="entry name" value="Glyco_hydro_3"/>
    <property type="match status" value="1"/>
</dbReference>
<sequence>MRPQRMEQASAVAAAEASAAGVKWTFAPMLDIARDPRWGRIAESPGEDPFLGS</sequence>
<comment type="similarity">
    <text evidence="2">Belongs to the glycosyl hydrolase 3 family.</text>
</comment>
<dbReference type="AlphaFoldDB" id="A0A2M8Q9Q3"/>
<dbReference type="InterPro" id="IPR001764">
    <property type="entry name" value="Glyco_hydro_3_N"/>
</dbReference>
<dbReference type="InterPro" id="IPR017853">
    <property type="entry name" value="GH"/>
</dbReference>
<evidence type="ECO:0000256" key="3">
    <source>
        <dbReference type="ARBA" id="ARBA00012744"/>
    </source>
</evidence>
<evidence type="ECO:0000256" key="5">
    <source>
        <dbReference type="ARBA" id="ARBA00022801"/>
    </source>
</evidence>
<evidence type="ECO:0000256" key="4">
    <source>
        <dbReference type="ARBA" id="ARBA00022729"/>
    </source>
</evidence>
<dbReference type="Gene3D" id="3.20.20.300">
    <property type="entry name" value="Glycoside hydrolase, family 3, N-terminal domain"/>
    <property type="match status" value="1"/>
</dbReference>
<dbReference type="GO" id="GO:0009251">
    <property type="term" value="P:glucan catabolic process"/>
    <property type="evidence" value="ECO:0007669"/>
    <property type="project" value="TreeGrafter"/>
</dbReference>
<evidence type="ECO:0000259" key="7">
    <source>
        <dbReference type="Pfam" id="PF00933"/>
    </source>
</evidence>
<evidence type="ECO:0000313" key="9">
    <source>
        <dbReference type="Proteomes" id="UP000230790"/>
    </source>
</evidence>
<dbReference type="InterPro" id="IPR036962">
    <property type="entry name" value="Glyco_hydro_3_N_sf"/>
</dbReference>
<evidence type="ECO:0000256" key="2">
    <source>
        <dbReference type="ARBA" id="ARBA00005336"/>
    </source>
</evidence>
<evidence type="ECO:0000256" key="1">
    <source>
        <dbReference type="ARBA" id="ARBA00000448"/>
    </source>
</evidence>
<dbReference type="Proteomes" id="UP000230790">
    <property type="component" value="Unassembled WGS sequence"/>
</dbReference>
<accession>A0A2M8Q9Q3</accession>
<dbReference type="EC" id="3.2.1.21" evidence="3"/>
<feature type="non-terminal residue" evidence="8">
    <location>
        <position position="53"/>
    </location>
</feature>
<dbReference type="EMBL" id="PGTN01000150">
    <property type="protein sequence ID" value="PJF46543.1"/>
    <property type="molecule type" value="Genomic_DNA"/>
</dbReference>
<dbReference type="InterPro" id="IPR051915">
    <property type="entry name" value="Cellulose_Degrad_GH3"/>
</dbReference>
<proteinExistence type="inferred from homology"/>
<keyword evidence="5" id="KW-0378">Hydrolase</keyword>
<dbReference type="PANTHER" id="PTHR30620:SF16">
    <property type="entry name" value="LYSOSOMAL BETA GLUCOSIDASE"/>
    <property type="match status" value="1"/>
</dbReference>
<reference evidence="8 9" key="1">
    <citation type="submission" date="2017-11" db="EMBL/GenBank/DDBJ databases">
        <title>Evolution of Phototrophy in the Chloroflexi Phylum Driven by Horizontal Gene Transfer.</title>
        <authorList>
            <person name="Ward L.M."/>
            <person name="Hemp J."/>
            <person name="Shih P.M."/>
            <person name="Mcglynn S.E."/>
            <person name="Fischer W."/>
        </authorList>
    </citation>
    <scope>NUCLEOTIDE SEQUENCE [LARGE SCALE GENOMIC DNA]</scope>
    <source>
        <strain evidence="8">JP3_7</strain>
    </source>
</reference>
<keyword evidence="6" id="KW-0326">Glycosidase</keyword>